<evidence type="ECO:0000256" key="2">
    <source>
        <dbReference type="ARBA" id="ARBA00004838"/>
    </source>
</evidence>
<dbReference type="OrthoDB" id="6462883at2"/>
<dbReference type="GO" id="GO:0004618">
    <property type="term" value="F:phosphoglycerate kinase activity"/>
    <property type="evidence" value="ECO:0007669"/>
    <property type="project" value="UniProtKB-EC"/>
</dbReference>
<accession>A0A1G9A1G2</accession>
<evidence type="ECO:0000313" key="11">
    <source>
        <dbReference type="EMBL" id="SDK21101.1"/>
    </source>
</evidence>
<dbReference type="Proteomes" id="UP000199213">
    <property type="component" value="Unassembled WGS sequence"/>
</dbReference>
<proteinExistence type="inferred from homology"/>
<comment type="pathway">
    <text evidence="2">Carbohydrate degradation; glycolysis; pyruvate from D-glyceraldehyde 3-phosphate: step 2/5.</text>
</comment>
<keyword evidence="6" id="KW-0547">Nucleotide-binding</keyword>
<dbReference type="InterPro" id="IPR036043">
    <property type="entry name" value="Phosphoglycerate_kinase_sf"/>
</dbReference>
<dbReference type="InterPro" id="IPR015824">
    <property type="entry name" value="Phosphoglycerate_kinase_N"/>
</dbReference>
<keyword evidence="12" id="KW-1185">Reference proteome</keyword>
<evidence type="ECO:0000256" key="8">
    <source>
        <dbReference type="ARBA" id="ARBA00022840"/>
    </source>
</evidence>
<dbReference type="PANTHER" id="PTHR11406:SF23">
    <property type="entry name" value="PHOSPHOGLYCERATE KINASE 1, CHLOROPLASTIC-RELATED"/>
    <property type="match status" value="1"/>
</dbReference>
<keyword evidence="7 10" id="KW-0418">Kinase</keyword>
<evidence type="ECO:0000256" key="6">
    <source>
        <dbReference type="ARBA" id="ARBA00022741"/>
    </source>
</evidence>
<dbReference type="GO" id="GO:0006094">
    <property type="term" value="P:gluconeogenesis"/>
    <property type="evidence" value="ECO:0007669"/>
    <property type="project" value="TreeGrafter"/>
</dbReference>
<comment type="catalytic activity">
    <reaction evidence="1 10">
        <text>(2R)-3-phosphoglycerate + ATP = (2R)-3-phospho-glyceroyl phosphate + ADP</text>
        <dbReference type="Rhea" id="RHEA:14801"/>
        <dbReference type="ChEBI" id="CHEBI:30616"/>
        <dbReference type="ChEBI" id="CHEBI:57604"/>
        <dbReference type="ChEBI" id="CHEBI:58272"/>
        <dbReference type="ChEBI" id="CHEBI:456216"/>
        <dbReference type="EC" id="2.7.2.3"/>
    </reaction>
</comment>
<evidence type="ECO:0000256" key="5">
    <source>
        <dbReference type="ARBA" id="ARBA00022679"/>
    </source>
</evidence>
<dbReference type="UniPathway" id="UPA00109">
    <property type="reaction ID" value="UER00185"/>
</dbReference>
<keyword evidence="9" id="KW-0324">Glycolysis</keyword>
<dbReference type="PANTHER" id="PTHR11406">
    <property type="entry name" value="PHOSPHOGLYCERATE KINASE"/>
    <property type="match status" value="1"/>
</dbReference>
<keyword evidence="5 10" id="KW-0808">Transferase</keyword>
<evidence type="ECO:0000256" key="10">
    <source>
        <dbReference type="RuleBase" id="RU000532"/>
    </source>
</evidence>
<dbReference type="GO" id="GO:0043531">
    <property type="term" value="F:ADP binding"/>
    <property type="evidence" value="ECO:0007669"/>
    <property type="project" value="TreeGrafter"/>
</dbReference>
<dbReference type="Gene3D" id="3.40.50.1260">
    <property type="entry name" value="Phosphoglycerate kinase, N-terminal domain"/>
    <property type="match status" value="2"/>
</dbReference>
<dbReference type="InterPro" id="IPR001576">
    <property type="entry name" value="Phosphoglycerate_kinase"/>
</dbReference>
<evidence type="ECO:0000256" key="9">
    <source>
        <dbReference type="ARBA" id="ARBA00023152"/>
    </source>
</evidence>
<dbReference type="GO" id="GO:0005829">
    <property type="term" value="C:cytosol"/>
    <property type="evidence" value="ECO:0007669"/>
    <property type="project" value="TreeGrafter"/>
</dbReference>
<keyword evidence="8" id="KW-0067">ATP-binding</keyword>
<organism evidence="11 12">
    <name type="scientific">Actinopolyspora mzabensis</name>
    <dbReference type="NCBI Taxonomy" id="995066"/>
    <lineage>
        <taxon>Bacteria</taxon>
        <taxon>Bacillati</taxon>
        <taxon>Actinomycetota</taxon>
        <taxon>Actinomycetes</taxon>
        <taxon>Actinopolysporales</taxon>
        <taxon>Actinopolysporaceae</taxon>
        <taxon>Actinopolyspora</taxon>
    </lineage>
</organism>
<dbReference type="GO" id="GO:0005524">
    <property type="term" value="F:ATP binding"/>
    <property type="evidence" value="ECO:0007669"/>
    <property type="project" value="UniProtKB-KW"/>
</dbReference>
<sequence>MTTIDTSSAIIDRIPRLADANVQRGQRWIYSAGCNVDKRMSDTSRIDCELDDLRRLADAGARVAILSHQGEFDDGSAQHLDHLADYLGDRLARPVQYFPTNATDGAVRRAAEMSDGEIVVFGNTRFHGGEQCDAPELAERFARLGDYVAVGGFSKAHRSHASNVGLLRLRPGWATDGLVDEAAELRPWAGPTSDRRSVAVVGGVKKEKTTIGLDQLRGSYDLVVPGGIVLNTLLAAGGVDVAESRVGGWKEQEVAQRVLAGSTQHLHMPSHVVVSSHDGEGWRSPSVVPVDRGVPAGHAIVDFVPRPRLIEELEELRRTGGRAVIAGPPALYAEGFREATETILTAFADPAVSAMLLGGDTVKDLPWKRASSTGGGSALQFLATGTCAVFDALLTTPTRNQTDET</sequence>
<dbReference type="EC" id="2.7.2.3" evidence="3 10"/>
<dbReference type="Pfam" id="PF00162">
    <property type="entry name" value="PGK"/>
    <property type="match status" value="1"/>
</dbReference>
<evidence type="ECO:0000256" key="7">
    <source>
        <dbReference type="ARBA" id="ARBA00022777"/>
    </source>
</evidence>
<comment type="similarity">
    <text evidence="10">Belongs to the phosphoglycerate kinase family.</text>
</comment>
<evidence type="ECO:0000313" key="12">
    <source>
        <dbReference type="Proteomes" id="UP000199213"/>
    </source>
</evidence>
<dbReference type="AlphaFoldDB" id="A0A1G9A1G2"/>
<name>A0A1G9A1G2_ACTMZ</name>
<evidence type="ECO:0000256" key="3">
    <source>
        <dbReference type="ARBA" id="ARBA00013061"/>
    </source>
</evidence>
<gene>
    <name evidence="11" type="ORF">SAMN04487820_105255</name>
</gene>
<dbReference type="EMBL" id="FNFM01000005">
    <property type="protein sequence ID" value="SDK21101.1"/>
    <property type="molecule type" value="Genomic_DNA"/>
</dbReference>
<evidence type="ECO:0000256" key="1">
    <source>
        <dbReference type="ARBA" id="ARBA00000642"/>
    </source>
</evidence>
<reference evidence="12" key="1">
    <citation type="submission" date="2016-10" db="EMBL/GenBank/DDBJ databases">
        <authorList>
            <person name="Varghese N."/>
            <person name="Submissions S."/>
        </authorList>
    </citation>
    <scope>NUCLEOTIDE SEQUENCE [LARGE SCALE GENOMIC DNA]</scope>
    <source>
        <strain evidence="12">DSM 45460</strain>
    </source>
</reference>
<evidence type="ECO:0000256" key="4">
    <source>
        <dbReference type="ARBA" id="ARBA00016471"/>
    </source>
</evidence>
<protein>
    <recommendedName>
        <fullName evidence="4 10">Phosphoglycerate kinase</fullName>
        <ecNumber evidence="3 10">2.7.2.3</ecNumber>
    </recommendedName>
</protein>
<dbReference type="SUPFAM" id="SSF53748">
    <property type="entry name" value="Phosphoglycerate kinase"/>
    <property type="match status" value="1"/>
</dbReference>
<dbReference type="PRINTS" id="PR00477">
    <property type="entry name" value="PHGLYCKINASE"/>
</dbReference>
<dbReference type="GO" id="GO:0006096">
    <property type="term" value="P:glycolytic process"/>
    <property type="evidence" value="ECO:0007669"/>
    <property type="project" value="UniProtKB-UniPathway"/>
</dbReference>
<dbReference type="RefSeq" id="WP_092627805.1">
    <property type="nucleotide sequence ID" value="NZ_FNFM01000005.1"/>
</dbReference>